<evidence type="ECO:0000313" key="4">
    <source>
        <dbReference type="Proteomes" id="UP001459204"/>
    </source>
</evidence>
<gene>
    <name evidence="3" type="ORF">AAD027_18945</name>
</gene>
<protein>
    <submittedName>
        <fullName evidence="3">T6SS immunity protein Tli4 family protein</fullName>
    </submittedName>
</protein>
<comment type="caution">
    <text evidence="3">The sequence shown here is derived from an EMBL/GenBank/DDBJ whole genome shotgun (WGS) entry which is preliminary data.</text>
</comment>
<evidence type="ECO:0000313" key="3">
    <source>
        <dbReference type="EMBL" id="MEL1266432.1"/>
    </source>
</evidence>
<dbReference type="Proteomes" id="UP001459204">
    <property type="component" value="Unassembled WGS sequence"/>
</dbReference>
<feature type="compositionally biased region" description="Basic and acidic residues" evidence="1">
    <location>
        <begin position="394"/>
        <end position="403"/>
    </location>
</feature>
<dbReference type="InterPro" id="IPR041290">
    <property type="entry name" value="Tli4_C"/>
</dbReference>
<organism evidence="3 4">
    <name type="scientific">Pseudoxanthomonas putridarboris</name>
    <dbReference type="NCBI Taxonomy" id="752605"/>
    <lineage>
        <taxon>Bacteria</taxon>
        <taxon>Pseudomonadati</taxon>
        <taxon>Pseudomonadota</taxon>
        <taxon>Gammaproteobacteria</taxon>
        <taxon>Lysobacterales</taxon>
        <taxon>Lysobacteraceae</taxon>
        <taxon>Pseudoxanthomonas</taxon>
    </lineage>
</organism>
<evidence type="ECO:0000256" key="1">
    <source>
        <dbReference type="SAM" id="MobiDB-lite"/>
    </source>
</evidence>
<feature type="region of interest" description="Disordered" evidence="1">
    <location>
        <begin position="378"/>
        <end position="403"/>
    </location>
</feature>
<evidence type="ECO:0000259" key="2">
    <source>
        <dbReference type="Pfam" id="PF18426"/>
    </source>
</evidence>
<sequence length="417" mass="46314">MLAPLLLALLLLGCQYTPTEKEERTVSELTSNMRTWGLGRFLVDVPSQWRYGEGESLTLYYGLDKDFETVEVTVFAQDVTQAVFAATLTERVARIGRGTNYETNGSMLELEQKLGERALLLRYSQSTLGGGARTHEMHLLVDDVYLMLKKESYEGIKGIPKTKTRNQVDADLKELAAQIHKVTDIARAGPGFVFGPIIIQGHHDHEVATIDFYDPQRLDMTFEVGISAMTPDSDERLLQRGKMFMPMFEGNGSDLDTLRKGKREIAGMKAEEQLIAAGWRDQSGEAVRGVLFAAETYRPTPGLLQPTFSLKLDALGEKTWKSDAELAGAPQRMLGYSTLPDFASESRSTIDESPPMKPSMTEYEATAVWDAILKSIRPRPGAVASPSPPPEPPRYPRDKAQADQRALDAFLSTPHKK</sequence>
<reference evidence="3 4" key="1">
    <citation type="submission" date="2024-04" db="EMBL/GenBank/DDBJ databases">
        <title>Draft genome sequence of Pseudoxanthomonas putridarboris WD12.</title>
        <authorList>
            <person name="Oh J."/>
        </authorList>
    </citation>
    <scope>NUCLEOTIDE SEQUENCE [LARGE SCALE GENOMIC DNA]</scope>
    <source>
        <strain evidence="3 4">WD12</strain>
    </source>
</reference>
<name>A0ABU9J6Z2_9GAMM</name>
<keyword evidence="4" id="KW-1185">Reference proteome</keyword>
<accession>A0ABU9J6Z2</accession>
<dbReference type="Pfam" id="PF18426">
    <property type="entry name" value="Tli4_C"/>
    <property type="match status" value="1"/>
</dbReference>
<dbReference type="EMBL" id="JBBWWT010000021">
    <property type="protein sequence ID" value="MEL1266432.1"/>
    <property type="molecule type" value="Genomic_DNA"/>
</dbReference>
<proteinExistence type="predicted"/>
<feature type="domain" description="Tle cognate immunity protein 4 C-terminal" evidence="2">
    <location>
        <begin position="189"/>
        <end position="315"/>
    </location>
</feature>